<feature type="domain" description="Calcineurin-like phosphoesterase" evidence="5">
    <location>
        <begin position="146"/>
        <end position="312"/>
    </location>
</feature>
<evidence type="ECO:0000259" key="5">
    <source>
        <dbReference type="Pfam" id="PF00149"/>
    </source>
</evidence>
<dbReference type="STRING" id="311180.SAMN04488050_11315"/>
<dbReference type="InterPro" id="IPR029052">
    <property type="entry name" value="Metallo-depent_PP-like"/>
</dbReference>
<keyword evidence="4" id="KW-0812">Transmembrane</keyword>
<evidence type="ECO:0000256" key="3">
    <source>
        <dbReference type="SAM" id="MobiDB-lite"/>
    </source>
</evidence>
<dbReference type="GO" id="GO:0008758">
    <property type="term" value="F:UDP-2,3-diacylglucosamine hydrolase activity"/>
    <property type="evidence" value="ECO:0007669"/>
    <property type="project" value="TreeGrafter"/>
</dbReference>
<dbReference type="GO" id="GO:0016020">
    <property type="term" value="C:membrane"/>
    <property type="evidence" value="ECO:0007669"/>
    <property type="project" value="GOC"/>
</dbReference>
<dbReference type="OrthoDB" id="9780884at2"/>
<keyword evidence="7" id="KW-1185">Reference proteome</keyword>
<dbReference type="SUPFAM" id="SSF56300">
    <property type="entry name" value="Metallo-dependent phosphatases"/>
    <property type="match status" value="1"/>
</dbReference>
<proteinExistence type="predicted"/>
<feature type="transmembrane region" description="Helical" evidence="4">
    <location>
        <begin position="21"/>
        <end position="39"/>
    </location>
</feature>
<protein>
    <recommendedName>
        <fullName evidence="5">Calcineurin-like phosphoesterase domain-containing protein</fullName>
    </recommendedName>
</protein>
<dbReference type="Gene3D" id="3.60.21.10">
    <property type="match status" value="1"/>
</dbReference>
<dbReference type="EMBL" id="FOZW01000013">
    <property type="protein sequence ID" value="SFT17533.1"/>
    <property type="molecule type" value="Genomic_DNA"/>
</dbReference>
<name>A0A1I6VUZ7_9RHOB</name>
<evidence type="ECO:0000256" key="1">
    <source>
        <dbReference type="ARBA" id="ARBA00022723"/>
    </source>
</evidence>
<keyword evidence="4" id="KW-1133">Transmembrane helix</keyword>
<dbReference type="Pfam" id="PF00149">
    <property type="entry name" value="Metallophos"/>
    <property type="match status" value="1"/>
</dbReference>
<dbReference type="CDD" id="cd07385">
    <property type="entry name" value="MPP_YkuE_C"/>
    <property type="match status" value="1"/>
</dbReference>
<dbReference type="PANTHER" id="PTHR31302">
    <property type="entry name" value="TRANSMEMBRANE PROTEIN WITH METALLOPHOSPHOESTERASE DOMAIN-RELATED"/>
    <property type="match status" value="1"/>
</dbReference>
<accession>A0A1I6VUZ7</accession>
<feature type="transmembrane region" description="Helical" evidence="4">
    <location>
        <begin position="102"/>
        <end position="123"/>
    </location>
</feature>
<dbReference type="GO" id="GO:0009245">
    <property type="term" value="P:lipid A biosynthetic process"/>
    <property type="evidence" value="ECO:0007669"/>
    <property type="project" value="TreeGrafter"/>
</dbReference>
<dbReference type="Proteomes" id="UP000199392">
    <property type="component" value="Unassembled WGS sequence"/>
</dbReference>
<keyword evidence="1" id="KW-0479">Metal-binding</keyword>
<reference evidence="7" key="1">
    <citation type="submission" date="2016-10" db="EMBL/GenBank/DDBJ databases">
        <authorList>
            <person name="Varghese N."/>
            <person name="Submissions S."/>
        </authorList>
    </citation>
    <scope>NUCLEOTIDE SEQUENCE [LARGE SCALE GENOMIC DNA]</scope>
    <source>
        <strain evidence="7">DSM 26894</strain>
    </source>
</reference>
<dbReference type="AlphaFoldDB" id="A0A1I6VUZ7"/>
<keyword evidence="2" id="KW-0378">Hydrolase</keyword>
<evidence type="ECO:0000313" key="6">
    <source>
        <dbReference type="EMBL" id="SFT17533.1"/>
    </source>
</evidence>
<feature type="region of interest" description="Disordered" evidence="3">
    <location>
        <begin position="368"/>
        <end position="387"/>
    </location>
</feature>
<evidence type="ECO:0000256" key="4">
    <source>
        <dbReference type="SAM" id="Phobius"/>
    </source>
</evidence>
<dbReference type="PANTHER" id="PTHR31302:SF31">
    <property type="entry name" value="PHOSPHODIESTERASE YAEI"/>
    <property type="match status" value="1"/>
</dbReference>
<gene>
    <name evidence="6" type="ORF">SAMN04488050_11315</name>
</gene>
<organism evidence="6 7">
    <name type="scientific">Alloyangia pacifica</name>
    <dbReference type="NCBI Taxonomy" id="311180"/>
    <lineage>
        <taxon>Bacteria</taxon>
        <taxon>Pseudomonadati</taxon>
        <taxon>Pseudomonadota</taxon>
        <taxon>Alphaproteobacteria</taxon>
        <taxon>Rhodobacterales</taxon>
        <taxon>Roseobacteraceae</taxon>
        <taxon>Alloyangia</taxon>
    </lineage>
</organism>
<dbReference type="InterPro" id="IPR004843">
    <property type="entry name" value="Calcineurin-like_PHP"/>
</dbReference>
<sequence length="387" mass="41265">MFATVMGIIGAYVALRVVGPLGIPLWSKLLLGLAILLLAENHLLTKWAYGNMFSLELPRGIVIAVNLGFGAILITAALHVLLDVFMLLRSLVLWQWRPLGPGWSMGAVALGVALAGLGVANAVRQPAQKDLAFEIENLPAGFDGYSVIHLTDIHLSRLFHRPFAEALVARVNALEPDLILISGDLIDGYLDARREDVAPLAGLSARDGVYVSPGNHEYYFGYESWWATYQELGMRPLANAHARIKRGEDALVVAGLTDLAAGRFGLPVPDIDRALAGAPEDAPILLLNHQPQQARIMAARGVDVHLSGHTHGGMVVGLASLVARYNEGFISGYYAVAGMHLYVSNGTALWPGFALRLGVPSELTRITLRPRGSGAGQGTGADGPLGS</sequence>
<dbReference type="InterPro" id="IPR051158">
    <property type="entry name" value="Metallophosphoesterase_sf"/>
</dbReference>
<feature type="compositionally biased region" description="Gly residues" evidence="3">
    <location>
        <begin position="373"/>
        <end position="387"/>
    </location>
</feature>
<evidence type="ECO:0000313" key="7">
    <source>
        <dbReference type="Proteomes" id="UP000199392"/>
    </source>
</evidence>
<dbReference type="RefSeq" id="WP_092429195.1">
    <property type="nucleotide sequence ID" value="NZ_FNCL01000013.1"/>
</dbReference>
<evidence type="ECO:0000256" key="2">
    <source>
        <dbReference type="ARBA" id="ARBA00022801"/>
    </source>
</evidence>
<feature type="transmembrane region" description="Helical" evidence="4">
    <location>
        <begin position="60"/>
        <end position="82"/>
    </location>
</feature>
<keyword evidence="4" id="KW-0472">Membrane</keyword>
<dbReference type="GO" id="GO:0046872">
    <property type="term" value="F:metal ion binding"/>
    <property type="evidence" value="ECO:0007669"/>
    <property type="project" value="UniProtKB-KW"/>
</dbReference>